<dbReference type="RefSeq" id="WP_185270229.1">
    <property type="nucleotide sequence ID" value="NZ_CP055156.1"/>
</dbReference>
<dbReference type="KEGG" id="aswu:HUW51_13825"/>
<feature type="domain" description="HTH hxlR-type" evidence="4">
    <location>
        <begin position="11"/>
        <end position="109"/>
    </location>
</feature>
<evidence type="ECO:0000313" key="5">
    <source>
        <dbReference type="EMBL" id="QNF33746.1"/>
    </source>
</evidence>
<evidence type="ECO:0000256" key="1">
    <source>
        <dbReference type="ARBA" id="ARBA00023015"/>
    </source>
</evidence>
<sequence>MRDDRFSGESCPMTRAMATLGSKWKPIIIHTLNTQKLRFGQLNDLIPLITRKVLTEHLKEMEEDGILLREAFSELPPRVEYSLTEKGLALLPILRSVCEWNAQFGSTEDCNLENTTIQTASKIKK</sequence>
<evidence type="ECO:0000256" key="2">
    <source>
        <dbReference type="ARBA" id="ARBA00023125"/>
    </source>
</evidence>
<name>A0A7G7G9B2_9BACT</name>
<evidence type="ECO:0000259" key="4">
    <source>
        <dbReference type="PROSITE" id="PS51118"/>
    </source>
</evidence>
<evidence type="ECO:0000313" key="6">
    <source>
        <dbReference type="Proteomes" id="UP000515237"/>
    </source>
</evidence>
<protein>
    <submittedName>
        <fullName evidence="5">Helix-turn-helix transcriptional regulator</fullName>
    </submittedName>
</protein>
<evidence type="ECO:0000256" key="3">
    <source>
        <dbReference type="ARBA" id="ARBA00023163"/>
    </source>
</evidence>
<keyword evidence="3" id="KW-0804">Transcription</keyword>
<dbReference type="Proteomes" id="UP000515237">
    <property type="component" value="Chromosome"/>
</dbReference>
<dbReference type="PROSITE" id="PS51118">
    <property type="entry name" value="HTH_HXLR"/>
    <property type="match status" value="1"/>
</dbReference>
<gene>
    <name evidence="5" type="ORF">HUW51_13825</name>
</gene>
<dbReference type="EMBL" id="CP055156">
    <property type="protein sequence ID" value="QNF33746.1"/>
    <property type="molecule type" value="Genomic_DNA"/>
</dbReference>
<dbReference type="Gene3D" id="1.10.10.10">
    <property type="entry name" value="Winged helix-like DNA-binding domain superfamily/Winged helix DNA-binding domain"/>
    <property type="match status" value="1"/>
</dbReference>
<reference evidence="5 6" key="1">
    <citation type="journal article" date="2018" name="Int. J. Syst. Evol. Microbiol.">
        <title>Adhaeribacter swui sp. nov., isolated from wet mud.</title>
        <authorList>
            <person name="Kim D.U."/>
            <person name="Kim K.W."/>
            <person name="Kang M.S."/>
            <person name="Kim J.Y."/>
            <person name="Jang J.H."/>
            <person name="Kim M.K."/>
        </authorList>
    </citation>
    <scope>NUCLEOTIDE SEQUENCE [LARGE SCALE GENOMIC DNA]</scope>
    <source>
        <strain evidence="5 6">KCTC 52873</strain>
    </source>
</reference>
<dbReference type="InterPro" id="IPR036388">
    <property type="entry name" value="WH-like_DNA-bd_sf"/>
</dbReference>
<dbReference type="SUPFAM" id="SSF46785">
    <property type="entry name" value="Winged helix' DNA-binding domain"/>
    <property type="match status" value="1"/>
</dbReference>
<keyword evidence="6" id="KW-1185">Reference proteome</keyword>
<dbReference type="AlphaFoldDB" id="A0A7G7G9B2"/>
<keyword evidence="1" id="KW-0805">Transcription regulation</keyword>
<dbReference type="InterPro" id="IPR002577">
    <property type="entry name" value="HTH_HxlR"/>
</dbReference>
<proteinExistence type="predicted"/>
<dbReference type="InterPro" id="IPR036390">
    <property type="entry name" value="WH_DNA-bd_sf"/>
</dbReference>
<dbReference type="Pfam" id="PF01638">
    <property type="entry name" value="HxlR"/>
    <property type="match status" value="1"/>
</dbReference>
<dbReference type="PANTHER" id="PTHR33204">
    <property type="entry name" value="TRANSCRIPTIONAL REGULATOR, MARR FAMILY"/>
    <property type="match status" value="1"/>
</dbReference>
<organism evidence="5 6">
    <name type="scientific">Adhaeribacter swui</name>
    <dbReference type="NCBI Taxonomy" id="2086471"/>
    <lineage>
        <taxon>Bacteria</taxon>
        <taxon>Pseudomonadati</taxon>
        <taxon>Bacteroidota</taxon>
        <taxon>Cytophagia</taxon>
        <taxon>Cytophagales</taxon>
        <taxon>Hymenobacteraceae</taxon>
        <taxon>Adhaeribacter</taxon>
    </lineage>
</organism>
<accession>A0A7G7G9B2</accession>
<dbReference type="GO" id="GO:0003677">
    <property type="term" value="F:DNA binding"/>
    <property type="evidence" value="ECO:0007669"/>
    <property type="project" value="UniProtKB-KW"/>
</dbReference>
<keyword evidence="2" id="KW-0238">DNA-binding</keyword>